<feature type="compositionally biased region" description="Basic and acidic residues" evidence="1">
    <location>
        <begin position="23"/>
        <end position="38"/>
    </location>
</feature>
<dbReference type="Proteomes" id="UP001162972">
    <property type="component" value="Chromosome 6"/>
</dbReference>
<feature type="region of interest" description="Disordered" evidence="1">
    <location>
        <begin position="1"/>
        <end position="38"/>
    </location>
</feature>
<gene>
    <name evidence="2" type="ORF">OIU84_010838</name>
</gene>
<dbReference type="AlphaFoldDB" id="A0AAD6JNN2"/>
<protein>
    <submittedName>
        <fullName evidence="2">Uncharacterized protein</fullName>
    </submittedName>
</protein>
<sequence>MESNSSGIRKMGRSNVSRSFHATQEHSSEENKEKSRRQLREVTSHLSFFILLFFSKEKKR</sequence>
<proteinExistence type="predicted"/>
<keyword evidence="3" id="KW-1185">Reference proteome</keyword>
<name>A0AAD6JNN2_9ROSI</name>
<evidence type="ECO:0000313" key="3">
    <source>
        <dbReference type="Proteomes" id="UP001162972"/>
    </source>
</evidence>
<comment type="caution">
    <text evidence="2">The sequence shown here is derived from an EMBL/GenBank/DDBJ whole genome shotgun (WGS) entry which is preliminary data.</text>
</comment>
<dbReference type="EMBL" id="JAPFFJ010000016">
    <property type="protein sequence ID" value="KAJ6407419.1"/>
    <property type="molecule type" value="Genomic_DNA"/>
</dbReference>
<reference evidence="2 3" key="1">
    <citation type="journal article" date="2023" name="Int. J. Mol. Sci.">
        <title>De Novo Assembly and Annotation of 11 Diverse Shrub Willow (Salix) Genomes Reveals Novel Gene Organization in Sex-Linked Regions.</title>
        <authorList>
            <person name="Hyden B."/>
            <person name="Feng K."/>
            <person name="Yates T.B."/>
            <person name="Jawdy S."/>
            <person name="Cereghino C."/>
            <person name="Smart L.B."/>
            <person name="Muchero W."/>
        </authorList>
    </citation>
    <scope>NUCLEOTIDE SEQUENCE [LARGE SCALE GENOMIC DNA]</scope>
    <source>
        <tissue evidence="2">Shoot tip</tissue>
    </source>
</reference>
<organism evidence="2 3">
    <name type="scientific">Salix udensis</name>
    <dbReference type="NCBI Taxonomy" id="889485"/>
    <lineage>
        <taxon>Eukaryota</taxon>
        <taxon>Viridiplantae</taxon>
        <taxon>Streptophyta</taxon>
        <taxon>Embryophyta</taxon>
        <taxon>Tracheophyta</taxon>
        <taxon>Spermatophyta</taxon>
        <taxon>Magnoliopsida</taxon>
        <taxon>eudicotyledons</taxon>
        <taxon>Gunneridae</taxon>
        <taxon>Pentapetalae</taxon>
        <taxon>rosids</taxon>
        <taxon>fabids</taxon>
        <taxon>Malpighiales</taxon>
        <taxon>Salicaceae</taxon>
        <taxon>Saliceae</taxon>
        <taxon>Salix</taxon>
    </lineage>
</organism>
<evidence type="ECO:0000313" key="2">
    <source>
        <dbReference type="EMBL" id="KAJ6407419.1"/>
    </source>
</evidence>
<accession>A0AAD6JNN2</accession>
<evidence type="ECO:0000256" key="1">
    <source>
        <dbReference type="SAM" id="MobiDB-lite"/>
    </source>
</evidence>